<dbReference type="EMBL" id="JANJYI010000007">
    <property type="protein sequence ID" value="KAK2642960.1"/>
    <property type="molecule type" value="Genomic_DNA"/>
</dbReference>
<protein>
    <submittedName>
        <fullName evidence="6">Uncharacterized protein</fullName>
    </submittedName>
</protein>
<dbReference type="GO" id="GO:0006952">
    <property type="term" value="P:defense response"/>
    <property type="evidence" value="ECO:0007669"/>
    <property type="project" value="UniProtKB-KW"/>
</dbReference>
<dbReference type="SUPFAM" id="SSF52540">
    <property type="entry name" value="P-loop containing nucleoside triphosphate hydrolases"/>
    <property type="match status" value="1"/>
</dbReference>
<dbReference type="GO" id="GO:0051707">
    <property type="term" value="P:response to other organism"/>
    <property type="evidence" value="ECO:0007669"/>
    <property type="project" value="UniProtKB-ARBA"/>
</dbReference>
<reference evidence="6" key="1">
    <citation type="journal article" date="2023" name="Plant J.">
        <title>Genome sequences and population genomics provide insights into the demographic history, inbreeding, and mutation load of two 'living fossil' tree species of Dipteronia.</title>
        <authorList>
            <person name="Feng Y."/>
            <person name="Comes H.P."/>
            <person name="Chen J."/>
            <person name="Zhu S."/>
            <person name="Lu R."/>
            <person name="Zhang X."/>
            <person name="Li P."/>
            <person name="Qiu J."/>
            <person name="Olsen K.M."/>
            <person name="Qiu Y."/>
        </authorList>
    </citation>
    <scope>NUCLEOTIDE SEQUENCE</scope>
    <source>
        <strain evidence="6">KIB01</strain>
    </source>
</reference>
<feature type="domain" description="Disease resistance protein Roq1-like winged-helix" evidence="4">
    <location>
        <begin position="97"/>
        <end position="168"/>
    </location>
</feature>
<sequence>MFKVNKIYEVEAFGNDEACQFFCKHAFKQDNPHKDFTVLVNKVVRYAKGNPLALKVVGSSLYGKKKQDWESALHKLNKVSNPKIHNLLRISYDGLDTEEKEIFLDIACFFKGKCRDFVTRILKGCYYSAPFGLNVLVDKSLITISLDDKIEMHDLLQELGRELVRQESSNKPGERSRLHNPEDVCRVLQKNTNSKILQSKQTYLYLPDELRYLRWDGYPTKALPSSFSPESVIELDLRGSNLKELWRGKMDAPKLQRLNLSSCRQLTRISEFSIAPSLECINFDECRNLLDSGSAFQNLNNLRFLSLKCCEKFRSFPEIAGNIEILDLHGTAIVEVPSSIGSLTKLTFLRFSNCTRLKHISPDICFTDCSNLETFPEILEIMGSLEELDLYGTAIKELPISIENLNGLLHLSLDCCEILETLPTGQVTREFGELNIFVLSRTALRQLPSSLTSLEKLRFLDCSKCRDLALLPPMSGLLQSLTILDLKDCNLTKIPEDIGCLSSLCKLELNGNDIESLPKSIKQLSKLGHLRLNNCSRIHSLPELPLGLSYLEAVNCKQLQSLPNAYHFAESVIECGSNGYGLEYVFTNCVKLDKSVFGHYWEESLLKVQRGKSQGVEVSMFWIFSKYSTTSG</sequence>
<dbReference type="Gene3D" id="1.10.8.430">
    <property type="entry name" value="Helical domain of apoptotic protease-activating factors"/>
    <property type="match status" value="1"/>
</dbReference>
<accession>A0AAD9WUR1</accession>
<evidence type="ECO:0000313" key="7">
    <source>
        <dbReference type="Proteomes" id="UP001280121"/>
    </source>
</evidence>
<dbReference type="InterPro" id="IPR042197">
    <property type="entry name" value="Apaf_helical"/>
</dbReference>
<dbReference type="PRINTS" id="PR00364">
    <property type="entry name" value="DISEASERSIST"/>
</dbReference>
<proteinExistence type="predicted"/>
<dbReference type="Pfam" id="PF23282">
    <property type="entry name" value="WHD_ROQ1"/>
    <property type="match status" value="1"/>
</dbReference>
<dbReference type="PANTHER" id="PTHR11017">
    <property type="entry name" value="LEUCINE-RICH REPEAT-CONTAINING PROTEIN"/>
    <property type="match status" value="1"/>
</dbReference>
<evidence type="ECO:0000259" key="5">
    <source>
        <dbReference type="Pfam" id="PF23598"/>
    </source>
</evidence>
<gene>
    <name evidence="6" type="ORF">Ddye_024723</name>
</gene>
<evidence type="ECO:0000256" key="1">
    <source>
        <dbReference type="ARBA" id="ARBA00022614"/>
    </source>
</evidence>
<dbReference type="PANTHER" id="PTHR11017:SF479">
    <property type="entry name" value="DISEASE RESISTANCE PROTEIN (TIR-NBS-LRR CLASS) FAMILY"/>
    <property type="match status" value="1"/>
</dbReference>
<dbReference type="PROSITE" id="PS51450">
    <property type="entry name" value="LRR"/>
    <property type="match status" value="1"/>
</dbReference>
<comment type="caution">
    <text evidence="6">The sequence shown here is derived from an EMBL/GenBank/DDBJ whole genome shotgun (WGS) entry which is preliminary data.</text>
</comment>
<evidence type="ECO:0000256" key="2">
    <source>
        <dbReference type="ARBA" id="ARBA00022737"/>
    </source>
</evidence>
<dbReference type="InterPro" id="IPR058192">
    <property type="entry name" value="WHD_ROQ1-like"/>
</dbReference>
<dbReference type="Pfam" id="PF23598">
    <property type="entry name" value="LRR_14"/>
    <property type="match status" value="1"/>
</dbReference>
<dbReference type="InterPro" id="IPR055414">
    <property type="entry name" value="LRR_R13L4/SHOC2-like"/>
</dbReference>
<dbReference type="SMART" id="SM00369">
    <property type="entry name" value="LRR_TYP"/>
    <property type="match status" value="4"/>
</dbReference>
<feature type="domain" description="Disease resistance R13L4/SHOC-2-like LRR" evidence="5">
    <location>
        <begin position="443"/>
        <end position="555"/>
    </location>
</feature>
<evidence type="ECO:0000256" key="3">
    <source>
        <dbReference type="ARBA" id="ARBA00022821"/>
    </source>
</evidence>
<dbReference type="AlphaFoldDB" id="A0AAD9WUR1"/>
<dbReference type="SUPFAM" id="SSF52058">
    <property type="entry name" value="L domain-like"/>
    <property type="match status" value="1"/>
</dbReference>
<dbReference type="InterPro" id="IPR003591">
    <property type="entry name" value="Leu-rich_rpt_typical-subtyp"/>
</dbReference>
<name>A0AAD9WUR1_9ROSI</name>
<keyword evidence="2" id="KW-0677">Repeat</keyword>
<keyword evidence="1" id="KW-0433">Leucine-rich repeat</keyword>
<keyword evidence="7" id="KW-1185">Reference proteome</keyword>
<dbReference type="Proteomes" id="UP001280121">
    <property type="component" value="Unassembled WGS sequence"/>
</dbReference>
<evidence type="ECO:0000259" key="4">
    <source>
        <dbReference type="Pfam" id="PF23282"/>
    </source>
</evidence>
<keyword evidence="3" id="KW-0611">Plant defense</keyword>
<evidence type="ECO:0000313" key="6">
    <source>
        <dbReference type="EMBL" id="KAK2642960.1"/>
    </source>
</evidence>
<dbReference type="FunFam" id="1.10.8.430:FF:000002">
    <property type="entry name" value="Disease resistance protein (TIR-NBS-LRR class)"/>
    <property type="match status" value="1"/>
</dbReference>
<dbReference type="InterPro" id="IPR044974">
    <property type="entry name" value="Disease_R_plants"/>
</dbReference>
<dbReference type="InterPro" id="IPR001611">
    <property type="entry name" value="Leu-rich_rpt"/>
</dbReference>
<dbReference type="GO" id="GO:0043531">
    <property type="term" value="F:ADP binding"/>
    <property type="evidence" value="ECO:0007669"/>
    <property type="project" value="InterPro"/>
</dbReference>
<dbReference type="InterPro" id="IPR032675">
    <property type="entry name" value="LRR_dom_sf"/>
</dbReference>
<dbReference type="Gene3D" id="3.80.10.10">
    <property type="entry name" value="Ribonuclease Inhibitor"/>
    <property type="match status" value="3"/>
</dbReference>
<organism evidence="6 7">
    <name type="scientific">Dipteronia dyeriana</name>
    <dbReference type="NCBI Taxonomy" id="168575"/>
    <lineage>
        <taxon>Eukaryota</taxon>
        <taxon>Viridiplantae</taxon>
        <taxon>Streptophyta</taxon>
        <taxon>Embryophyta</taxon>
        <taxon>Tracheophyta</taxon>
        <taxon>Spermatophyta</taxon>
        <taxon>Magnoliopsida</taxon>
        <taxon>eudicotyledons</taxon>
        <taxon>Gunneridae</taxon>
        <taxon>Pentapetalae</taxon>
        <taxon>rosids</taxon>
        <taxon>malvids</taxon>
        <taxon>Sapindales</taxon>
        <taxon>Sapindaceae</taxon>
        <taxon>Hippocastanoideae</taxon>
        <taxon>Acereae</taxon>
        <taxon>Dipteronia</taxon>
    </lineage>
</organism>
<dbReference type="InterPro" id="IPR027417">
    <property type="entry name" value="P-loop_NTPase"/>
</dbReference>